<comment type="similarity">
    <text evidence="2">Belongs to the nucleobase:cation symporter-2 (NCS2) (TC 2.A.40) family. Azg-like subfamily.</text>
</comment>
<feature type="transmembrane region" description="Helical" evidence="7">
    <location>
        <begin position="136"/>
        <end position="156"/>
    </location>
</feature>
<organism evidence="8 9">
    <name type="scientific">Virgibacillus sediminis</name>
    <dbReference type="NCBI Taxonomy" id="202260"/>
    <lineage>
        <taxon>Bacteria</taxon>
        <taxon>Bacillati</taxon>
        <taxon>Bacillota</taxon>
        <taxon>Bacilli</taxon>
        <taxon>Bacillales</taxon>
        <taxon>Bacillaceae</taxon>
        <taxon>Virgibacillus</taxon>
    </lineage>
</organism>
<sequence length="428" mass="45550">MPYSKKNNDLQPEGNLKDELMAGLVGYLTMVYIVVVNGSILSEAGISLEAGMMATILASFVGTLVMGLVAKLPLLLIPGMGINALFAYSIVEGSGLTYQEGLAVVLIAAVIFMITAFSRLGVLLRDAIPDTLKHGITAGLGLFLILIGLEKSGLVISGTSTVVAIGDFTSPSVIAGILTLFLAIFLFIRNVPANFLITMIAGTAIAYLFGTVDTSSGTMLEINPEELLFIPSFTAVDELAFWLSIFPLAIILIFENMGILHGQLEMLDKHGQYKRAYQVTSFSTLTCAFFGTSPTVSAAENAAVIASKGKTGKAAITAALLFLGTIFIIPWISIIPDTAISPILIIVGILMAQSLRHIPMDNLPEALPGFLIVVLIPFTYSIADGMAFGFIAYPIVKLAQGRYKDLSPTLVIISMLFVLDLVMKITGL</sequence>
<evidence type="ECO:0000313" key="9">
    <source>
        <dbReference type="Proteomes" id="UP001595387"/>
    </source>
</evidence>
<keyword evidence="9" id="KW-1185">Reference proteome</keyword>
<feature type="transmembrane region" description="Helical" evidence="7">
    <location>
        <begin position="239"/>
        <end position="260"/>
    </location>
</feature>
<reference evidence="9" key="1">
    <citation type="journal article" date="2019" name="Int. J. Syst. Evol. Microbiol.">
        <title>The Global Catalogue of Microorganisms (GCM) 10K type strain sequencing project: providing services to taxonomists for standard genome sequencing and annotation.</title>
        <authorList>
            <consortium name="The Broad Institute Genomics Platform"/>
            <consortium name="The Broad Institute Genome Sequencing Center for Infectious Disease"/>
            <person name="Wu L."/>
            <person name="Ma J."/>
        </authorList>
    </citation>
    <scope>NUCLEOTIDE SEQUENCE [LARGE SCALE GENOMIC DNA]</scope>
    <source>
        <strain evidence="9">KCTC 13193</strain>
    </source>
</reference>
<proteinExistence type="inferred from homology"/>
<dbReference type="PANTHER" id="PTHR43337:SF2">
    <property type="entry name" value="XANTHINE_URACIL PERMEASE"/>
    <property type="match status" value="1"/>
</dbReference>
<dbReference type="RefSeq" id="WP_390308169.1">
    <property type="nucleotide sequence ID" value="NZ_JBHRRZ010000040.1"/>
</dbReference>
<evidence type="ECO:0000256" key="2">
    <source>
        <dbReference type="ARBA" id="ARBA00005697"/>
    </source>
</evidence>
<feature type="transmembrane region" description="Helical" evidence="7">
    <location>
        <begin position="370"/>
        <end position="394"/>
    </location>
</feature>
<dbReference type="InterPro" id="IPR006043">
    <property type="entry name" value="NCS2"/>
</dbReference>
<dbReference type="PANTHER" id="PTHR43337">
    <property type="entry name" value="XANTHINE/URACIL PERMEASE C887.17-RELATED"/>
    <property type="match status" value="1"/>
</dbReference>
<feature type="transmembrane region" description="Helical" evidence="7">
    <location>
        <begin position="339"/>
        <end position="358"/>
    </location>
</feature>
<feature type="transmembrane region" description="Helical" evidence="7">
    <location>
        <begin position="168"/>
        <end position="188"/>
    </location>
</feature>
<keyword evidence="3" id="KW-0813">Transport</keyword>
<gene>
    <name evidence="8" type="ORF">ACFODW_17635</name>
</gene>
<feature type="transmembrane region" description="Helical" evidence="7">
    <location>
        <begin position="20"/>
        <end position="40"/>
    </location>
</feature>
<dbReference type="Pfam" id="PF00860">
    <property type="entry name" value="Xan_ur_permease"/>
    <property type="match status" value="1"/>
</dbReference>
<evidence type="ECO:0000256" key="6">
    <source>
        <dbReference type="ARBA" id="ARBA00023136"/>
    </source>
</evidence>
<feature type="transmembrane region" description="Helical" evidence="7">
    <location>
        <begin position="406"/>
        <end position="423"/>
    </location>
</feature>
<evidence type="ECO:0000256" key="5">
    <source>
        <dbReference type="ARBA" id="ARBA00022989"/>
    </source>
</evidence>
<feature type="transmembrane region" description="Helical" evidence="7">
    <location>
        <begin position="103"/>
        <end position="124"/>
    </location>
</feature>
<evidence type="ECO:0000256" key="7">
    <source>
        <dbReference type="SAM" id="Phobius"/>
    </source>
</evidence>
<feature type="transmembrane region" description="Helical" evidence="7">
    <location>
        <begin position="195"/>
        <end position="212"/>
    </location>
</feature>
<keyword evidence="6 7" id="KW-0472">Membrane</keyword>
<evidence type="ECO:0000313" key="8">
    <source>
        <dbReference type="EMBL" id="MFC2950148.1"/>
    </source>
</evidence>
<comment type="subcellular location">
    <subcellularLocation>
        <location evidence="1">Membrane</location>
        <topology evidence="1">Multi-pass membrane protein</topology>
    </subcellularLocation>
</comment>
<dbReference type="EMBL" id="JBHRRZ010000040">
    <property type="protein sequence ID" value="MFC2950148.1"/>
    <property type="molecule type" value="Genomic_DNA"/>
</dbReference>
<keyword evidence="4 7" id="KW-0812">Transmembrane</keyword>
<feature type="transmembrane region" description="Helical" evidence="7">
    <location>
        <begin position="314"/>
        <end position="333"/>
    </location>
</feature>
<protein>
    <submittedName>
        <fullName evidence="8">NCS2 family permease</fullName>
    </submittedName>
</protein>
<comment type="caution">
    <text evidence="8">The sequence shown here is derived from an EMBL/GenBank/DDBJ whole genome shotgun (WGS) entry which is preliminary data.</text>
</comment>
<keyword evidence="5 7" id="KW-1133">Transmembrane helix</keyword>
<evidence type="ECO:0000256" key="4">
    <source>
        <dbReference type="ARBA" id="ARBA00022692"/>
    </source>
</evidence>
<dbReference type="InterPro" id="IPR045018">
    <property type="entry name" value="Azg-like"/>
</dbReference>
<accession>A0ABV7ABI2</accession>
<evidence type="ECO:0000256" key="3">
    <source>
        <dbReference type="ARBA" id="ARBA00022448"/>
    </source>
</evidence>
<evidence type="ECO:0000256" key="1">
    <source>
        <dbReference type="ARBA" id="ARBA00004141"/>
    </source>
</evidence>
<dbReference type="Proteomes" id="UP001595387">
    <property type="component" value="Unassembled WGS sequence"/>
</dbReference>
<name>A0ABV7ABI2_9BACI</name>